<keyword evidence="2" id="KW-0732">Signal</keyword>
<dbReference type="EMBL" id="JAFHDT010000014">
    <property type="protein sequence ID" value="KAI7800312.1"/>
    <property type="molecule type" value="Genomic_DNA"/>
</dbReference>
<reference evidence="4" key="1">
    <citation type="submission" date="2021-02" db="EMBL/GenBank/DDBJ databases">
        <title>Comparative genomics reveals that relaxation of natural selection precedes convergent phenotypic evolution of cavefish.</title>
        <authorList>
            <person name="Peng Z."/>
        </authorList>
    </citation>
    <scope>NUCLEOTIDE SEQUENCE</scope>
    <source>
        <tissue evidence="4">Muscle</tissue>
    </source>
</reference>
<keyword evidence="5" id="KW-1185">Reference proteome</keyword>
<feature type="chain" id="PRO_5040801114" description="C2H2-type domain-containing protein" evidence="2">
    <location>
        <begin position="29"/>
        <end position="408"/>
    </location>
</feature>
<dbReference type="SMART" id="SM00355">
    <property type="entry name" value="ZnF_C2H2"/>
    <property type="match status" value="2"/>
</dbReference>
<sequence>MIWRCVICCLFVALSLRALLSHINTVHSSSPDFRVVCGIDGCSQTYRVYNSFYYHVKRRHSSHFISHKSRSSGTQNAHKGKGNDSHASTSADTGIKAAGRVFENFGIPIQPCALSERDASSVPGTSNHEESFICGQAPDVAAPASVPGTSNHEESFICGRAPDVAAPARSDDGAAFTPWTEPDEKVIHQEGDVNDEPEVDNLRKRAAAFVLTSREKHCLSQRAVSDIISGVQQYQASLLACLWNQITETIQRLGSHGSGVTDQLISEVLGVFNNFEDPFDTVSSTYMQDVTLKKQFMVVEAEEIEISQTASLMKKETSQALTIRRKCFYYISLVRSLEQLLSHPMVLAMFDSGPRQSKAGFFYDMIDGDIFKTHPLFSVRPNALQLILYTDEIELCNPLGSRASKTNF</sequence>
<evidence type="ECO:0000256" key="1">
    <source>
        <dbReference type="SAM" id="MobiDB-lite"/>
    </source>
</evidence>
<proteinExistence type="predicted"/>
<feature type="domain" description="C2H2-type" evidence="3">
    <location>
        <begin position="3"/>
        <end position="27"/>
    </location>
</feature>
<gene>
    <name evidence="4" type="ORF">IRJ41_000141</name>
</gene>
<name>A0A9W7WG53_TRIRA</name>
<accession>A0A9W7WG53</accession>
<feature type="region of interest" description="Disordered" evidence="1">
    <location>
        <begin position="65"/>
        <end position="92"/>
    </location>
</feature>
<feature type="domain" description="C2H2-type" evidence="3">
    <location>
        <begin position="35"/>
        <end position="60"/>
    </location>
</feature>
<organism evidence="4 5">
    <name type="scientific">Triplophysa rosa</name>
    <name type="common">Cave loach</name>
    <dbReference type="NCBI Taxonomy" id="992332"/>
    <lineage>
        <taxon>Eukaryota</taxon>
        <taxon>Metazoa</taxon>
        <taxon>Chordata</taxon>
        <taxon>Craniata</taxon>
        <taxon>Vertebrata</taxon>
        <taxon>Euteleostomi</taxon>
        <taxon>Actinopterygii</taxon>
        <taxon>Neopterygii</taxon>
        <taxon>Teleostei</taxon>
        <taxon>Ostariophysi</taxon>
        <taxon>Cypriniformes</taxon>
        <taxon>Nemacheilidae</taxon>
        <taxon>Triplophysa</taxon>
    </lineage>
</organism>
<evidence type="ECO:0000256" key="2">
    <source>
        <dbReference type="SAM" id="SignalP"/>
    </source>
</evidence>
<dbReference type="InterPro" id="IPR013087">
    <property type="entry name" value="Znf_C2H2_type"/>
</dbReference>
<feature type="signal peptide" evidence="2">
    <location>
        <begin position="1"/>
        <end position="28"/>
    </location>
</feature>
<dbReference type="AlphaFoldDB" id="A0A9W7WG53"/>
<evidence type="ECO:0000313" key="4">
    <source>
        <dbReference type="EMBL" id="KAI7800312.1"/>
    </source>
</evidence>
<comment type="caution">
    <text evidence="4">The sequence shown here is derived from an EMBL/GenBank/DDBJ whole genome shotgun (WGS) entry which is preliminary data.</text>
</comment>
<protein>
    <recommendedName>
        <fullName evidence="3">C2H2-type domain-containing protein</fullName>
    </recommendedName>
</protein>
<evidence type="ECO:0000313" key="5">
    <source>
        <dbReference type="Proteomes" id="UP001059041"/>
    </source>
</evidence>
<evidence type="ECO:0000259" key="3">
    <source>
        <dbReference type="SMART" id="SM00355"/>
    </source>
</evidence>
<dbReference type="Proteomes" id="UP001059041">
    <property type="component" value="Linkage Group LG14"/>
</dbReference>